<evidence type="ECO:0000313" key="3">
    <source>
        <dbReference type="Proteomes" id="UP001057375"/>
    </source>
</evidence>
<organism evidence="2 3">
    <name type="scientific">Aduncisulcus paluster</name>
    <dbReference type="NCBI Taxonomy" id="2918883"/>
    <lineage>
        <taxon>Eukaryota</taxon>
        <taxon>Metamonada</taxon>
        <taxon>Carpediemonas-like organisms</taxon>
        <taxon>Aduncisulcus</taxon>
    </lineage>
</organism>
<feature type="region of interest" description="Disordered" evidence="1">
    <location>
        <begin position="974"/>
        <end position="1023"/>
    </location>
</feature>
<evidence type="ECO:0000256" key="1">
    <source>
        <dbReference type="SAM" id="MobiDB-lite"/>
    </source>
</evidence>
<dbReference type="PANTHER" id="PTHR14383">
    <property type="entry name" value="SWAP-70 RECOMBINASE"/>
    <property type="match status" value="1"/>
</dbReference>
<proteinExistence type="predicted"/>
<feature type="compositionally biased region" description="Basic and acidic residues" evidence="1">
    <location>
        <begin position="767"/>
        <end position="783"/>
    </location>
</feature>
<dbReference type="EMBL" id="BQXS01012582">
    <property type="protein sequence ID" value="GKT25366.1"/>
    <property type="molecule type" value="Genomic_DNA"/>
</dbReference>
<feature type="region of interest" description="Disordered" evidence="1">
    <location>
        <begin position="767"/>
        <end position="850"/>
    </location>
</feature>
<feature type="non-terminal residue" evidence="2">
    <location>
        <position position="1330"/>
    </location>
</feature>
<dbReference type="PANTHER" id="PTHR14383:SF5">
    <property type="entry name" value="RUN DOMAIN-CONTAINING PROTEIN"/>
    <property type="match status" value="1"/>
</dbReference>
<feature type="compositionally biased region" description="Basic and acidic residues" evidence="1">
    <location>
        <begin position="1200"/>
        <end position="1265"/>
    </location>
</feature>
<feature type="compositionally biased region" description="Low complexity" evidence="1">
    <location>
        <begin position="276"/>
        <end position="285"/>
    </location>
</feature>
<feature type="region of interest" description="Disordered" evidence="1">
    <location>
        <begin position="94"/>
        <end position="178"/>
    </location>
</feature>
<feature type="compositionally biased region" description="Basic residues" evidence="1">
    <location>
        <begin position="198"/>
        <end position="210"/>
    </location>
</feature>
<gene>
    <name evidence="2" type="ORF">ADUPG1_013016</name>
</gene>
<feature type="compositionally biased region" description="Basic and acidic residues" evidence="1">
    <location>
        <begin position="996"/>
        <end position="1007"/>
    </location>
</feature>
<feature type="compositionally biased region" description="Low complexity" evidence="1">
    <location>
        <begin position="981"/>
        <end position="993"/>
    </location>
</feature>
<reference evidence="2" key="1">
    <citation type="submission" date="2022-03" db="EMBL/GenBank/DDBJ databases">
        <title>Draft genome sequence of Aduncisulcus paluster, a free-living microaerophilic Fornicata.</title>
        <authorList>
            <person name="Yuyama I."/>
            <person name="Kume K."/>
            <person name="Tamura T."/>
            <person name="Inagaki Y."/>
            <person name="Hashimoto T."/>
        </authorList>
    </citation>
    <scope>NUCLEOTIDE SEQUENCE</scope>
    <source>
        <strain evidence="2">NY0171</strain>
    </source>
</reference>
<feature type="compositionally biased region" description="Basic and acidic residues" evidence="1">
    <location>
        <begin position="373"/>
        <end position="392"/>
    </location>
</feature>
<dbReference type="Proteomes" id="UP001057375">
    <property type="component" value="Unassembled WGS sequence"/>
</dbReference>
<feature type="compositionally biased region" description="Acidic residues" evidence="1">
    <location>
        <begin position="784"/>
        <end position="810"/>
    </location>
</feature>
<feature type="compositionally biased region" description="Basic and acidic residues" evidence="1">
    <location>
        <begin position="811"/>
        <end position="827"/>
    </location>
</feature>
<feature type="region of interest" description="Disordered" evidence="1">
    <location>
        <begin position="262"/>
        <end position="304"/>
    </location>
</feature>
<feature type="compositionally biased region" description="Basic and acidic residues" evidence="1">
    <location>
        <begin position="342"/>
        <end position="364"/>
    </location>
</feature>
<name>A0ABQ5K5P8_9EUKA</name>
<comment type="caution">
    <text evidence="2">The sequence shown here is derived from an EMBL/GenBank/DDBJ whole genome shotgun (WGS) entry which is preliminary data.</text>
</comment>
<feature type="compositionally biased region" description="Basic and acidic residues" evidence="1">
    <location>
        <begin position="162"/>
        <end position="171"/>
    </location>
</feature>
<protein>
    <submittedName>
        <fullName evidence="2">Uncharacterized protein</fullName>
    </submittedName>
</protein>
<feature type="region of interest" description="Disordered" evidence="1">
    <location>
        <begin position="318"/>
        <end position="405"/>
    </location>
</feature>
<feature type="region of interest" description="Disordered" evidence="1">
    <location>
        <begin position="1200"/>
        <end position="1283"/>
    </location>
</feature>
<evidence type="ECO:0000313" key="2">
    <source>
        <dbReference type="EMBL" id="GKT25366.1"/>
    </source>
</evidence>
<feature type="compositionally biased region" description="Basic and acidic residues" evidence="1">
    <location>
        <begin position="94"/>
        <end position="105"/>
    </location>
</feature>
<keyword evidence="3" id="KW-1185">Reference proteome</keyword>
<accession>A0ABQ5K5P8</accession>
<feature type="compositionally biased region" description="Basic and acidic residues" evidence="1">
    <location>
        <begin position="545"/>
        <end position="555"/>
    </location>
</feature>
<feature type="compositionally biased region" description="Low complexity" evidence="1">
    <location>
        <begin position="138"/>
        <end position="148"/>
    </location>
</feature>
<feature type="region of interest" description="Disordered" evidence="1">
    <location>
        <begin position="191"/>
        <end position="212"/>
    </location>
</feature>
<sequence>MNGLYSKDQDHHFVTVHRPSHSAHDKRSYKALKDAKRRDQRNLALGLPLTSQGTHYDQSFSAVERAEELRIASDAASMQLPSVGADSSTFHSYEHSRFAESRDSNPRSQQSTYSPLRYYHSSRSSNSSRQSTKKKTSSRPSTRSSISRPRTRAKTRSSSAVLRREKSRSEIGSRTGYSSIRGEVRRRCVSALKSPELRKHKKHGKKRSKGTIRDESLLEFDISTNPAHSSYQAMVNKEHRAMRLDKASGRKSAGLMRRKGMIIQQPPRPHSHRGVSSSLSQSPSSGATFKTSKHNYHTINKLRGTGVPVRRFEGEYQPLGSSTASRKQSHHSKAPKRTLPSRGRDERFQDGVQRRVGSDWRGSWRSEQISDDSFLHESHRSGKRPGDLREETSEPFPGGHHSVALTNTNRFSGAQVVSLLPNAIISDINPTSLLPQHSFSVSGDSLPISSLLNHIEKLSHACCIPMSEVLLLSHTFSSILNPSRKYEAMKMYNCSLELFHMHTQAVLREVKRVKGILEEMWNCVCVCIVGGDREEEEGKEEEREECAQPHPHDSASSDQISSLPLTPHSLPLSPTSLSFLLLLLSFRSALLELSSAIECWRRDLYSPRVFTVQLEECVLRCIMKVKSIGNESLDETSKLPGSRSSQKSSKYTFILTPSPFRIHVHEDDSIDQNDEEDISSDAEEITREQFMLKHGRRTHRGHGKSQTQSNTVTCDVVDCLLSLYGDIMRYMFEHVCECIQYGVKRVLSAHGERKLWRQREEQRRAKYRSQLEKEQEKAKKLLADEDDEEFRMEDEEEEEGNEEEEEEPDYADVKSPDIVEEELKNDPQEESLPSPPLPLGMGPPASTRILSTASLPPSIASVLSDPLFTERLHKYIPLPSTSHAHVGEGCVYAPLSSSTDEKEAETRGIVDMDDQGYIVPGKFDHPIFPFPSRLPLSTYSMLALLFCVDLGSIFLTANSHTALEAVEMVMRHKEASSRQGSSRSHNNRSLLSSAEGIRDSTDGKSENNDNDDTPPVHSPRVRGRLVECEEDETCVYDNSDNGDDHTSASPYCPLHPRSPQMFVGALCATVERYIGAGAFSDASFHRPGHDSLFASLPNAEDALCILCDPLFFFNSHHPLTLPLPLGLTLSVTHREKVEKLLYGAGSLSSTADGGKGHGDASLLALSPRYYTRNDTHRLSLSVCDGDVVLVREQLQKVADEEKRRKEEKKYKKKEEEERKRKEEEERRKKEEEKRRKIRERYEREKQERERREREKEEEAERRKKEEEEEKERKAKLRQKEKIEREAMRKKIQEAKAKKAAEEQAKLEEEERLEKLRLAKIREKWKKEKLE</sequence>
<feature type="compositionally biased region" description="Basic residues" evidence="1">
    <location>
        <begin position="327"/>
        <end position="336"/>
    </location>
</feature>
<feature type="region of interest" description="Disordered" evidence="1">
    <location>
        <begin position="538"/>
        <end position="560"/>
    </location>
</feature>
<feature type="compositionally biased region" description="Low complexity" evidence="1">
    <location>
        <begin position="121"/>
        <end position="130"/>
    </location>
</feature>